<dbReference type="STRING" id="101091.A0A1C7N3Z0"/>
<reference evidence="4" key="1">
    <citation type="submission" date="2016-03" db="EMBL/GenBank/DDBJ databases">
        <title>Choanephora cucurbitarum.</title>
        <authorList>
            <person name="Min B."/>
            <person name="Park H."/>
            <person name="Park J.-H."/>
            <person name="Shin H.-D."/>
            <person name="Choi I.-G."/>
        </authorList>
    </citation>
    <scope>NUCLEOTIDE SEQUENCE [LARGE SCALE GENOMIC DNA]</scope>
    <source>
        <strain evidence="4">KUS-F28377</strain>
    </source>
</reference>
<dbReference type="InterPro" id="IPR007681">
    <property type="entry name" value="Mog1"/>
</dbReference>
<keyword evidence="2" id="KW-0813">Transport</keyword>
<proteinExistence type="inferred from homology"/>
<dbReference type="EMBL" id="LUGH01000592">
    <property type="protein sequence ID" value="OBZ83865.1"/>
    <property type="molecule type" value="Genomic_DNA"/>
</dbReference>
<dbReference type="SUPFAM" id="SSF55724">
    <property type="entry name" value="Mog1p/PsbP-like"/>
    <property type="match status" value="1"/>
</dbReference>
<comment type="similarity">
    <text evidence="1">Belongs to the MOG1 family.</text>
</comment>
<dbReference type="Proteomes" id="UP000093000">
    <property type="component" value="Unassembled WGS sequence"/>
</dbReference>
<dbReference type="Gene3D" id="3.40.1000.10">
    <property type="entry name" value="Mog1/PsbP, alpha/beta/alpha sandwich"/>
    <property type="match status" value="1"/>
</dbReference>
<dbReference type="GO" id="GO:0031267">
    <property type="term" value="F:small GTPase binding"/>
    <property type="evidence" value="ECO:0007669"/>
    <property type="project" value="TreeGrafter"/>
</dbReference>
<dbReference type="AlphaFoldDB" id="A0A1C7N3Z0"/>
<dbReference type="PANTHER" id="PTHR15837:SF0">
    <property type="entry name" value="RAN GUANINE NUCLEOTIDE RELEASE FACTOR"/>
    <property type="match status" value="1"/>
</dbReference>
<dbReference type="GO" id="GO:0016973">
    <property type="term" value="P:poly(A)+ mRNA export from nucleus"/>
    <property type="evidence" value="ECO:0007669"/>
    <property type="project" value="EnsemblFungi"/>
</dbReference>
<dbReference type="PANTHER" id="PTHR15837">
    <property type="entry name" value="RAN GUANINE NUCLEOTIDE RELEASE FACTOR"/>
    <property type="match status" value="1"/>
</dbReference>
<accession>A0A1C7N3Z0</accession>
<dbReference type="GO" id="GO:0006606">
    <property type="term" value="P:protein import into nucleus"/>
    <property type="evidence" value="ECO:0007669"/>
    <property type="project" value="TreeGrafter"/>
</dbReference>
<sequence>MNTQSLFGGAILSPVPSSFVDASQFRQIPDNQEVFVDMNTQQSLIFELLEQVEAKHTDVAKFHFQQLADDNEATDATVSYVEQLDPKEVSPLLTSDATELYILQGTQKVSKFNEKQADNTVEIVMAVIRLIQVETDFVISINAPIQLANTSSEREYAQGTNPISIDVVKQEMLVALKGLEVKDWSLFG</sequence>
<evidence type="ECO:0000313" key="5">
    <source>
        <dbReference type="Proteomes" id="UP000093000"/>
    </source>
</evidence>
<organism evidence="4 5">
    <name type="scientific">Choanephora cucurbitarum</name>
    <dbReference type="NCBI Taxonomy" id="101091"/>
    <lineage>
        <taxon>Eukaryota</taxon>
        <taxon>Fungi</taxon>
        <taxon>Fungi incertae sedis</taxon>
        <taxon>Mucoromycota</taxon>
        <taxon>Mucoromycotina</taxon>
        <taxon>Mucoromycetes</taxon>
        <taxon>Mucorales</taxon>
        <taxon>Mucorineae</taxon>
        <taxon>Choanephoraceae</taxon>
        <taxon>Choanephoroideae</taxon>
        <taxon>Choanephora</taxon>
    </lineage>
</organism>
<dbReference type="FunCoup" id="A0A1C7N3Z0">
    <property type="interactions" value="414"/>
</dbReference>
<dbReference type="Pfam" id="PF04603">
    <property type="entry name" value="Mog1"/>
    <property type="match status" value="1"/>
</dbReference>
<dbReference type="OrthoDB" id="10255285at2759"/>
<dbReference type="InParanoid" id="A0A1C7N3Z0"/>
<gene>
    <name evidence="4" type="primary">mog1</name>
    <name evidence="4" type="ORF">A0J61_08084</name>
</gene>
<name>A0A1C7N3Z0_9FUNG</name>
<evidence type="ECO:0000256" key="2">
    <source>
        <dbReference type="ARBA" id="ARBA00022448"/>
    </source>
</evidence>
<evidence type="ECO:0000256" key="1">
    <source>
        <dbReference type="ARBA" id="ARBA00010307"/>
    </source>
</evidence>
<dbReference type="GO" id="GO:0005634">
    <property type="term" value="C:nucleus"/>
    <property type="evidence" value="ECO:0007669"/>
    <property type="project" value="EnsemblFungi"/>
</dbReference>
<dbReference type="GO" id="GO:0005085">
    <property type="term" value="F:guanyl-nucleotide exchange factor activity"/>
    <property type="evidence" value="ECO:0007669"/>
    <property type="project" value="TreeGrafter"/>
</dbReference>
<evidence type="ECO:0000256" key="3">
    <source>
        <dbReference type="ARBA" id="ARBA00022927"/>
    </source>
</evidence>
<evidence type="ECO:0000313" key="4">
    <source>
        <dbReference type="EMBL" id="OBZ83865.1"/>
    </source>
</evidence>
<keyword evidence="5" id="KW-1185">Reference proteome</keyword>
<dbReference type="GO" id="GO:0005737">
    <property type="term" value="C:cytoplasm"/>
    <property type="evidence" value="ECO:0007669"/>
    <property type="project" value="EnsemblFungi"/>
</dbReference>
<comment type="caution">
    <text evidence="4">The sequence shown here is derived from an EMBL/GenBank/DDBJ whole genome shotgun (WGS) entry which is preliminary data.</text>
</comment>
<protein>
    <submittedName>
        <fullName evidence="4">Putative ran guanine nucleotide release factor</fullName>
    </submittedName>
</protein>
<keyword evidence="3" id="KW-0653">Protein transport</keyword>
<dbReference type="InterPro" id="IPR016123">
    <property type="entry name" value="Mog1/PsbP_a/b/a-sand"/>
</dbReference>